<dbReference type="Proteomes" id="UP001597337">
    <property type="component" value="Unassembled WGS sequence"/>
</dbReference>
<evidence type="ECO:0000313" key="1">
    <source>
        <dbReference type="EMBL" id="MFD2113844.1"/>
    </source>
</evidence>
<dbReference type="Pfam" id="PF13689">
    <property type="entry name" value="DUF4154"/>
    <property type="match status" value="1"/>
</dbReference>
<sequence length="168" mass="18445">MARSHAETFSEVDVRAVYLFNFAVFVDWPSSAFESSTSPIRYCVVGSQALRASLELVLDDEHVGGRALQLMPATEPLNWRRCHLLYIGHGAKTRARQILTAVRGAAVLTIGASEEFVREGGMIGLVRRGQRLRAIVDRDAAERVGIRISSKLLRLSTLVSGIREGVAP</sequence>
<organism evidence="1 2">
    <name type="scientific">Thiorhodococcus fuscus</name>
    <dbReference type="NCBI Taxonomy" id="527200"/>
    <lineage>
        <taxon>Bacteria</taxon>
        <taxon>Pseudomonadati</taxon>
        <taxon>Pseudomonadota</taxon>
        <taxon>Gammaproteobacteria</taxon>
        <taxon>Chromatiales</taxon>
        <taxon>Chromatiaceae</taxon>
        <taxon>Thiorhodococcus</taxon>
    </lineage>
</organism>
<gene>
    <name evidence="1" type="ORF">ACFSJC_18510</name>
</gene>
<protein>
    <submittedName>
        <fullName evidence="1">YfiR family protein</fullName>
    </submittedName>
</protein>
<dbReference type="RefSeq" id="WP_386028678.1">
    <property type="nucleotide sequence ID" value="NZ_JBHUHX010000059.1"/>
</dbReference>
<dbReference type="InterPro" id="IPR025293">
    <property type="entry name" value="YfiR/HmsC-like"/>
</dbReference>
<reference evidence="2" key="1">
    <citation type="journal article" date="2019" name="Int. J. Syst. Evol. Microbiol.">
        <title>The Global Catalogue of Microorganisms (GCM) 10K type strain sequencing project: providing services to taxonomists for standard genome sequencing and annotation.</title>
        <authorList>
            <consortium name="The Broad Institute Genomics Platform"/>
            <consortium name="The Broad Institute Genome Sequencing Center for Infectious Disease"/>
            <person name="Wu L."/>
            <person name="Ma J."/>
        </authorList>
    </citation>
    <scope>NUCLEOTIDE SEQUENCE [LARGE SCALE GENOMIC DNA]</scope>
    <source>
        <strain evidence="2">KACC 12597</strain>
    </source>
</reference>
<keyword evidence="2" id="KW-1185">Reference proteome</keyword>
<proteinExistence type="predicted"/>
<name>A0ABW4YDT6_9GAMM</name>
<comment type="caution">
    <text evidence="1">The sequence shown here is derived from an EMBL/GenBank/DDBJ whole genome shotgun (WGS) entry which is preliminary data.</text>
</comment>
<accession>A0ABW4YDT6</accession>
<dbReference type="EMBL" id="JBHUHX010000059">
    <property type="protein sequence ID" value="MFD2113844.1"/>
    <property type="molecule type" value="Genomic_DNA"/>
</dbReference>
<evidence type="ECO:0000313" key="2">
    <source>
        <dbReference type="Proteomes" id="UP001597337"/>
    </source>
</evidence>